<dbReference type="PANTHER" id="PTHR11106:SF27">
    <property type="entry name" value="MACRO DOMAIN-CONTAINING PROTEIN"/>
    <property type="match status" value="1"/>
</dbReference>
<dbReference type="PANTHER" id="PTHR11106">
    <property type="entry name" value="GANGLIOSIDE INDUCED DIFFERENTIATION ASSOCIATED PROTEIN 2-RELATED"/>
    <property type="match status" value="1"/>
</dbReference>
<feature type="domain" description="Macro" evidence="1">
    <location>
        <begin position="15"/>
        <end position="239"/>
    </location>
</feature>
<dbReference type="Proteomes" id="UP000649617">
    <property type="component" value="Unassembled WGS sequence"/>
</dbReference>
<keyword evidence="3" id="KW-1185">Reference proteome</keyword>
<dbReference type="EMBL" id="CAJNIZ010047663">
    <property type="protein sequence ID" value="CAE7772914.1"/>
    <property type="molecule type" value="Genomic_DNA"/>
</dbReference>
<dbReference type="Pfam" id="PF01661">
    <property type="entry name" value="Macro"/>
    <property type="match status" value="1"/>
</dbReference>
<accession>A0A812YEW8</accession>
<comment type="caution">
    <text evidence="2">The sequence shown here is derived from an EMBL/GenBank/DDBJ whole genome shotgun (WGS) entry which is preliminary data.</text>
</comment>
<protein>
    <recommendedName>
        <fullName evidence="1">Macro domain-containing protein</fullName>
    </recommendedName>
</protein>
<dbReference type="PROSITE" id="PS51154">
    <property type="entry name" value="MACRO"/>
    <property type="match status" value="1"/>
</dbReference>
<gene>
    <name evidence="2" type="ORF">SPIL2461_LOCUS22801</name>
</gene>
<organism evidence="2 3">
    <name type="scientific">Symbiodinium pilosum</name>
    <name type="common">Dinoflagellate</name>
    <dbReference type="NCBI Taxonomy" id="2952"/>
    <lineage>
        <taxon>Eukaryota</taxon>
        <taxon>Sar</taxon>
        <taxon>Alveolata</taxon>
        <taxon>Dinophyceae</taxon>
        <taxon>Suessiales</taxon>
        <taxon>Symbiodiniaceae</taxon>
        <taxon>Symbiodinium</taxon>
    </lineage>
</organism>
<dbReference type="AlphaFoldDB" id="A0A812YEW8"/>
<dbReference type="InterPro" id="IPR002589">
    <property type="entry name" value="Macro_dom"/>
</dbReference>
<evidence type="ECO:0000259" key="1">
    <source>
        <dbReference type="PROSITE" id="PS51154"/>
    </source>
</evidence>
<reference evidence="2" key="1">
    <citation type="submission" date="2021-02" db="EMBL/GenBank/DDBJ databases">
        <authorList>
            <person name="Dougan E. K."/>
            <person name="Rhodes N."/>
            <person name="Thang M."/>
            <person name="Chan C."/>
        </authorList>
    </citation>
    <scope>NUCLEOTIDE SEQUENCE</scope>
</reference>
<dbReference type="SUPFAM" id="SSF52949">
    <property type="entry name" value="Macro domain-like"/>
    <property type="match status" value="1"/>
</dbReference>
<dbReference type="InterPro" id="IPR043472">
    <property type="entry name" value="Macro_dom-like"/>
</dbReference>
<proteinExistence type="predicted"/>
<evidence type="ECO:0000313" key="2">
    <source>
        <dbReference type="EMBL" id="CAE7772914.1"/>
    </source>
</evidence>
<name>A0A812YEW8_SYMPI</name>
<evidence type="ECO:0000313" key="3">
    <source>
        <dbReference type="Proteomes" id="UP000649617"/>
    </source>
</evidence>
<dbReference type="OrthoDB" id="427952at2759"/>
<sequence>MAVRSRALKCSPSLPPLRRQFQGPSRSISFVQGDVVHWAGDVLATSTSKNLEGVKRAHWWGFAGRYSADAALHLHVGGSLQQECRKHMSELNFGDVLRTNPGPQLKVKHLLHTAIPSYPASLDPASMPLHLASTLAHIMSVDKATSLLRNSFKQLLETAANLHAQSLCCPCLGCGIRGWPAHTVAQIGLEALAEFQSEAVPHVEFRCIDRHVLGAWIDQAVALGFKENSEPETFCSHLA</sequence>
<dbReference type="Gene3D" id="3.40.220.10">
    <property type="entry name" value="Leucine Aminopeptidase, subunit E, domain 1"/>
    <property type="match status" value="1"/>
</dbReference>